<evidence type="ECO:0000313" key="1">
    <source>
        <dbReference type="EMBL" id="MBA4621047.1"/>
    </source>
</evidence>
<proteinExistence type="predicted"/>
<name>A0A7C9CN21_OPUST</name>
<reference evidence="1" key="1">
    <citation type="journal article" date="2013" name="J. Plant Res.">
        <title>Effect of fungi and light on seed germination of three Opuntia species from semiarid lands of central Mexico.</title>
        <authorList>
            <person name="Delgado-Sanchez P."/>
            <person name="Jimenez-Bremont J.F."/>
            <person name="Guerrero-Gonzalez Mde L."/>
            <person name="Flores J."/>
        </authorList>
    </citation>
    <scope>NUCLEOTIDE SEQUENCE</scope>
    <source>
        <tissue evidence="1">Cladode</tissue>
    </source>
</reference>
<dbReference type="EC" id="3.1.3.5" evidence="1"/>
<dbReference type="PANTHER" id="PTHR35134:SF2">
    <property type="entry name" value="NUCLEOTIDASE YQFW-RELATED"/>
    <property type="match status" value="1"/>
</dbReference>
<accession>A0A7C9CN21</accession>
<keyword evidence="1" id="KW-0378">Hydrolase</keyword>
<sequence>MIKKQKLQSMASVVLGMGLPGLLNNDPLPFSLKKFSINTYSSTSCRISAVGNALSLKNCADFGEKNPDLKRRKERGVEDVGGFYKTRAFALSRQPLSEMGLRQDEKRLGFLDAKGEVCQRGGSAGLFGRNPLPEKIVVAVDVDEVLGNFVSALNRFIADRYSSNHSVSEYHVYEFFKIWKCSRDEGTSTLSNHHVSYLLISVFMSSLKHLISRMGFTLSLELKRPLRS</sequence>
<dbReference type="GO" id="GO:0008253">
    <property type="term" value="F:5'-nucleotidase activity"/>
    <property type="evidence" value="ECO:0007669"/>
    <property type="project" value="UniProtKB-EC"/>
</dbReference>
<dbReference type="InterPro" id="IPR052419">
    <property type="entry name" value="5_3-deoxyribonucleotidase-like"/>
</dbReference>
<dbReference type="EMBL" id="GISG01032765">
    <property type="protein sequence ID" value="MBA4621047.1"/>
    <property type="molecule type" value="Transcribed_RNA"/>
</dbReference>
<organism evidence="1">
    <name type="scientific">Opuntia streptacantha</name>
    <name type="common">Prickly pear cactus</name>
    <name type="synonym">Opuntia cardona</name>
    <dbReference type="NCBI Taxonomy" id="393608"/>
    <lineage>
        <taxon>Eukaryota</taxon>
        <taxon>Viridiplantae</taxon>
        <taxon>Streptophyta</taxon>
        <taxon>Embryophyta</taxon>
        <taxon>Tracheophyta</taxon>
        <taxon>Spermatophyta</taxon>
        <taxon>Magnoliopsida</taxon>
        <taxon>eudicotyledons</taxon>
        <taxon>Gunneridae</taxon>
        <taxon>Pentapetalae</taxon>
        <taxon>Caryophyllales</taxon>
        <taxon>Cactineae</taxon>
        <taxon>Cactaceae</taxon>
        <taxon>Opuntioideae</taxon>
        <taxon>Opuntia</taxon>
    </lineage>
</organism>
<dbReference type="AlphaFoldDB" id="A0A7C9CN21"/>
<reference evidence="1" key="2">
    <citation type="submission" date="2020-07" db="EMBL/GenBank/DDBJ databases">
        <authorList>
            <person name="Vera ALvarez R."/>
            <person name="Arias-Moreno D.M."/>
            <person name="Jimenez-Jacinto V."/>
            <person name="Jimenez-Bremont J.F."/>
            <person name="Swaminathan K."/>
            <person name="Moose S.P."/>
            <person name="Guerrero-Gonzalez M.L."/>
            <person name="Marino-Ramirez L."/>
            <person name="Landsman D."/>
            <person name="Rodriguez-Kessler M."/>
            <person name="Delgado-Sanchez P."/>
        </authorList>
    </citation>
    <scope>NUCLEOTIDE SEQUENCE</scope>
    <source>
        <tissue evidence="1">Cladode</tissue>
    </source>
</reference>
<protein>
    <submittedName>
        <fullName evidence="1">5'-nucleotidase</fullName>
        <ecNumber evidence="1">3.1.3.5</ecNumber>
    </submittedName>
</protein>
<dbReference type="PANTHER" id="PTHR35134">
    <property type="entry name" value="NUCLEOTIDASE YQFW-RELATED"/>
    <property type="match status" value="1"/>
</dbReference>